<dbReference type="OrthoDB" id="2159786at2759"/>
<dbReference type="PANTHER" id="PTHR32122:SF1">
    <property type="entry name" value="TATA BOX-BINDING PROTEIN-ASSOCIATED FACTOR RNA POLYMERASE I SUBUNIT A"/>
    <property type="match status" value="1"/>
</dbReference>
<dbReference type="AlphaFoldDB" id="A0A1Y1WW10"/>
<name>A0A1Y1WW10_9FUNG</name>
<reference evidence="1 2" key="2">
    <citation type="submission" date="2016-08" db="EMBL/GenBank/DDBJ databases">
        <title>Pervasive Adenine N6-methylation of Active Genes in Fungi.</title>
        <authorList>
            <consortium name="DOE Joint Genome Institute"/>
            <person name="Mondo S.J."/>
            <person name="Dannebaum R.O."/>
            <person name="Kuo R.C."/>
            <person name="Labutti K."/>
            <person name="Haridas S."/>
            <person name="Kuo A."/>
            <person name="Salamov A."/>
            <person name="Ahrendt S.R."/>
            <person name="Lipzen A."/>
            <person name="Sullivan W."/>
            <person name="Andreopoulos W.B."/>
            <person name="Clum A."/>
            <person name="Lindquist E."/>
            <person name="Daum C."/>
            <person name="Ramamoorthy G.K."/>
            <person name="Gryganskyi A."/>
            <person name="Culley D."/>
            <person name="Magnuson J.K."/>
            <person name="James T.Y."/>
            <person name="O'Malley M.A."/>
            <person name="Stajich J.E."/>
            <person name="Spatafora J.W."/>
            <person name="Visel A."/>
            <person name="Grigoriev I.V."/>
        </authorList>
    </citation>
    <scope>NUCLEOTIDE SEQUENCE [LARGE SCALE GENOMIC DNA]</scope>
    <source>
        <strain evidence="1 2">S4</strain>
    </source>
</reference>
<dbReference type="InterPro" id="IPR039495">
    <property type="entry name" value="TAF1A"/>
</dbReference>
<evidence type="ECO:0000313" key="2">
    <source>
        <dbReference type="Proteomes" id="UP000193944"/>
    </source>
</evidence>
<protein>
    <submittedName>
        <fullName evidence="1">Uncharacterized protein</fullName>
    </submittedName>
</protein>
<dbReference type="Pfam" id="PF14929">
    <property type="entry name" value="TAF1_subA"/>
    <property type="match status" value="1"/>
</dbReference>
<dbReference type="GO" id="GO:0000120">
    <property type="term" value="C:RNA polymerase I transcription regulator complex"/>
    <property type="evidence" value="ECO:0007669"/>
    <property type="project" value="InterPro"/>
</dbReference>
<keyword evidence="2" id="KW-1185">Reference proteome</keyword>
<dbReference type="InterPro" id="IPR052669">
    <property type="entry name" value="SL1/TIF-IB_Component"/>
</dbReference>
<sequence>MSKSIQKPKKPLFGTVIPGTSTMDFYEFQKRRYFKGYNKNQLLTLLKDLLQKRKFELATRVALILFKNSDTSIEMLWKIGMEILRNKNHSNNHCHRFFNQLLSLNSSHNEEILLEYIFYCIKTEQYEEGINKLSEFIFLSPYKENSILVGYSGILYFILWEKNLPENVQKFRLFDYRNMENDDDEEFVSQENYKCSNFRRNAKKNFEQSLGLNPHNDFILQYYIKILIFEKHFEKAYLNLNNFCDINPNNLIGLKLLLNFIKTYSQNDIKWVELTNKIIKIDKFCDRETIFLPLVDYYLKLFNKKNKKEMSKTYSSESSSLHYIKLAEELLIERLDFEIDSFKLWEKLANILLIINEKYLGIDHELWKNRRNWWKLFHFENKNIIIKSEDKAEFFIYRAICSIYIYGKNMDLKSNYIYNISNNLRKIIRKHGFTEREIYPECSEEELKKYISSIPNIDIKEKIEKDKDKNEVMNIKTIFGKRISSYLKNYMNRKEITNCEIDKNIKEYLERVSNQFNFLNKAYQSHFLSNSDYQNDVYELRNILLSKLSGLKAFYKNYRNINAFYIFKHYGISIFHLEFLNFEYEHPEEASYFEKLHELLFKLSESQLEKLKPSVTYINQSNNSKFLEENQKENSLVENKKIFIINQIKSNCIEELSNTVDEDIIDSYEDLNIHFSDTDKDIINVNQLITKCNDLCIKYSISNYIIKYVFDILFLTF</sequence>
<accession>A0A1Y1WW10</accession>
<organism evidence="1 2">
    <name type="scientific">Anaeromyces robustus</name>
    <dbReference type="NCBI Taxonomy" id="1754192"/>
    <lineage>
        <taxon>Eukaryota</taxon>
        <taxon>Fungi</taxon>
        <taxon>Fungi incertae sedis</taxon>
        <taxon>Chytridiomycota</taxon>
        <taxon>Chytridiomycota incertae sedis</taxon>
        <taxon>Neocallimastigomycetes</taxon>
        <taxon>Neocallimastigales</taxon>
        <taxon>Neocallimastigaceae</taxon>
        <taxon>Anaeromyces</taxon>
    </lineage>
</organism>
<dbReference type="GO" id="GO:0006360">
    <property type="term" value="P:transcription by RNA polymerase I"/>
    <property type="evidence" value="ECO:0007669"/>
    <property type="project" value="InterPro"/>
</dbReference>
<comment type="caution">
    <text evidence="1">The sequence shown here is derived from an EMBL/GenBank/DDBJ whole genome shotgun (WGS) entry which is preliminary data.</text>
</comment>
<dbReference type="STRING" id="1754192.A0A1Y1WW10"/>
<gene>
    <name evidence="1" type="ORF">BCR32DRAFT_270484</name>
</gene>
<evidence type="ECO:0000313" key="1">
    <source>
        <dbReference type="EMBL" id="ORX77720.1"/>
    </source>
</evidence>
<dbReference type="Proteomes" id="UP000193944">
    <property type="component" value="Unassembled WGS sequence"/>
</dbReference>
<dbReference type="PANTHER" id="PTHR32122">
    <property type="entry name" value="TATA BOX-BINDING PROTEIN ASSOCIATED FACTOR RNA POLYMERASE I SUBUNIT A"/>
    <property type="match status" value="1"/>
</dbReference>
<proteinExistence type="predicted"/>
<reference evidence="1 2" key="1">
    <citation type="submission" date="2016-08" db="EMBL/GenBank/DDBJ databases">
        <title>A Parts List for Fungal Cellulosomes Revealed by Comparative Genomics.</title>
        <authorList>
            <consortium name="DOE Joint Genome Institute"/>
            <person name="Haitjema C.H."/>
            <person name="Gilmore S.P."/>
            <person name="Henske J.K."/>
            <person name="Solomon K.V."/>
            <person name="De Groot R."/>
            <person name="Kuo A."/>
            <person name="Mondo S.J."/>
            <person name="Salamov A.A."/>
            <person name="Labutti K."/>
            <person name="Zhao Z."/>
            <person name="Chiniquy J."/>
            <person name="Barry K."/>
            <person name="Brewer H.M."/>
            <person name="Purvine S.O."/>
            <person name="Wright A.T."/>
            <person name="Boxma B."/>
            <person name="Van Alen T."/>
            <person name="Hackstein J.H."/>
            <person name="Baker S.E."/>
            <person name="Grigoriev I.V."/>
            <person name="O'Malley M.A."/>
        </authorList>
    </citation>
    <scope>NUCLEOTIDE SEQUENCE [LARGE SCALE GENOMIC DNA]</scope>
    <source>
        <strain evidence="1 2">S4</strain>
    </source>
</reference>
<dbReference type="EMBL" id="MCFG01000237">
    <property type="protein sequence ID" value="ORX77720.1"/>
    <property type="molecule type" value="Genomic_DNA"/>
</dbReference>